<sequence>MQTRLQRKHEKDSLRQAGKYVLLTVIALILVVKFGLPGLIRLAAFVGDLKSSGQPIEKSDSQAPNAPTLLALPEATNSAKISVAGYAETGVTIKLNRGGLVVKETVSDSDGNFEFKDIILKEGNNEFFAEASDDQGNSSGPSKTWLTTFDNTPPRLTVDQPEAGKRFFDQDSPITISGQTEVDTGLTINAKFVLVDSEGKFSAKWPLAEGDNQLDFLVRDPAGNETKKLLTVNYTP</sequence>
<proteinExistence type="predicted"/>
<dbReference type="Pfam" id="PF09136">
    <property type="entry name" value="Glucodextran_B"/>
    <property type="match status" value="1"/>
</dbReference>
<organism evidence="3 4">
    <name type="scientific">Candidatus Beckwithbacteria bacterium CG23_combo_of_CG06-09_8_20_14_all_47_9</name>
    <dbReference type="NCBI Taxonomy" id="1974498"/>
    <lineage>
        <taxon>Bacteria</taxon>
        <taxon>Candidatus Beckwithiibacteriota</taxon>
    </lineage>
</organism>
<dbReference type="Proteomes" id="UP000231081">
    <property type="component" value="Unassembled WGS sequence"/>
</dbReference>
<keyword evidence="2" id="KW-0812">Transmembrane</keyword>
<protein>
    <submittedName>
        <fullName evidence="3">Uncharacterized protein</fullName>
    </submittedName>
</protein>
<dbReference type="EMBL" id="PCSQ01000119">
    <property type="protein sequence ID" value="PIP51898.1"/>
    <property type="molecule type" value="Genomic_DNA"/>
</dbReference>
<feature type="region of interest" description="Disordered" evidence="1">
    <location>
        <begin position="130"/>
        <end position="151"/>
    </location>
</feature>
<reference evidence="3 4" key="1">
    <citation type="submission" date="2017-09" db="EMBL/GenBank/DDBJ databases">
        <title>Depth-based differentiation of microbial function through sediment-hosted aquifers and enrichment of novel symbionts in the deep terrestrial subsurface.</title>
        <authorList>
            <person name="Probst A.J."/>
            <person name="Ladd B."/>
            <person name="Jarett J.K."/>
            <person name="Geller-Mcgrath D.E."/>
            <person name="Sieber C.M."/>
            <person name="Emerson J.B."/>
            <person name="Anantharaman K."/>
            <person name="Thomas B.C."/>
            <person name="Malmstrom R."/>
            <person name="Stieglmeier M."/>
            <person name="Klingl A."/>
            <person name="Woyke T."/>
            <person name="Ryan C.M."/>
            <person name="Banfield J.F."/>
        </authorList>
    </citation>
    <scope>NUCLEOTIDE SEQUENCE [LARGE SCALE GENOMIC DNA]</scope>
    <source>
        <strain evidence="3">CG23_combo_of_CG06-09_8_20_14_all_47_9</strain>
    </source>
</reference>
<evidence type="ECO:0000313" key="4">
    <source>
        <dbReference type="Proteomes" id="UP000231081"/>
    </source>
</evidence>
<evidence type="ECO:0000256" key="2">
    <source>
        <dbReference type="SAM" id="Phobius"/>
    </source>
</evidence>
<name>A0A2H0B4P7_9BACT</name>
<keyword evidence="2" id="KW-1133">Transmembrane helix</keyword>
<feature type="compositionally biased region" description="Polar residues" evidence="1">
    <location>
        <begin position="134"/>
        <end position="151"/>
    </location>
</feature>
<feature type="transmembrane region" description="Helical" evidence="2">
    <location>
        <begin position="20"/>
        <end position="40"/>
    </location>
</feature>
<dbReference type="AlphaFoldDB" id="A0A2H0B4P7"/>
<dbReference type="InterPro" id="IPR013783">
    <property type="entry name" value="Ig-like_fold"/>
</dbReference>
<comment type="caution">
    <text evidence="3">The sequence shown here is derived from an EMBL/GenBank/DDBJ whole genome shotgun (WGS) entry which is preliminary data.</text>
</comment>
<accession>A0A2H0B4P7</accession>
<gene>
    <name evidence="3" type="ORF">COX09_04605</name>
</gene>
<evidence type="ECO:0000256" key="1">
    <source>
        <dbReference type="SAM" id="MobiDB-lite"/>
    </source>
</evidence>
<dbReference type="NCBIfam" id="NF033510">
    <property type="entry name" value="Ca_tandemer"/>
    <property type="match status" value="1"/>
</dbReference>
<keyword evidence="2" id="KW-0472">Membrane</keyword>
<evidence type="ECO:0000313" key="3">
    <source>
        <dbReference type="EMBL" id="PIP51898.1"/>
    </source>
</evidence>
<dbReference type="Gene3D" id="2.60.40.10">
    <property type="entry name" value="Immunoglobulins"/>
    <property type="match status" value="2"/>
</dbReference>